<dbReference type="Proteomes" id="UP000199048">
    <property type="component" value="Unassembled WGS sequence"/>
</dbReference>
<sequence length="191" mass="18927">MLEPFALSGLVALVVAVSGGGWVLARSRFTARQGVRTVPAQSFSLDDPEAAVNLIAQRDEADAIAAAVQVFRDGLSRRGVGELPATDAPGSIAAMAAQTSAMALRATLAAAAGAAAGDGFLGAAARVKALAEQAAIASQAGRIAPAPDQDLAASGSIAEPTQDVGAASAPIAAVSDRQGASRRLSRTVRAA</sequence>
<proteinExistence type="predicted"/>
<dbReference type="STRING" id="582667.SAMN05192568_1014136"/>
<gene>
    <name evidence="1" type="ORF">SAMN05192568_1014136</name>
</gene>
<dbReference type="EMBL" id="FOTK01000014">
    <property type="protein sequence ID" value="SFL94896.1"/>
    <property type="molecule type" value="Genomic_DNA"/>
</dbReference>
<organism evidence="1 2">
    <name type="scientific">Methylobacterium pseudosasicola</name>
    <dbReference type="NCBI Taxonomy" id="582667"/>
    <lineage>
        <taxon>Bacteria</taxon>
        <taxon>Pseudomonadati</taxon>
        <taxon>Pseudomonadota</taxon>
        <taxon>Alphaproteobacteria</taxon>
        <taxon>Hyphomicrobiales</taxon>
        <taxon>Methylobacteriaceae</taxon>
        <taxon>Methylobacterium</taxon>
    </lineage>
</organism>
<evidence type="ECO:0000313" key="1">
    <source>
        <dbReference type="EMBL" id="SFL94896.1"/>
    </source>
</evidence>
<evidence type="ECO:0000313" key="2">
    <source>
        <dbReference type="Proteomes" id="UP000199048"/>
    </source>
</evidence>
<protein>
    <submittedName>
        <fullName evidence="1">Uncharacterized protein</fullName>
    </submittedName>
</protein>
<reference evidence="2" key="1">
    <citation type="submission" date="2016-10" db="EMBL/GenBank/DDBJ databases">
        <authorList>
            <person name="Varghese N."/>
            <person name="Submissions S."/>
        </authorList>
    </citation>
    <scope>NUCLEOTIDE SEQUENCE [LARGE SCALE GENOMIC DNA]</scope>
    <source>
        <strain evidence="2">BL36</strain>
    </source>
</reference>
<name>A0A1I4LVU0_9HYPH</name>
<dbReference type="AlphaFoldDB" id="A0A1I4LVU0"/>
<keyword evidence="2" id="KW-1185">Reference proteome</keyword>
<accession>A0A1I4LVU0</accession>